<dbReference type="EMBL" id="JAMZIH010000268">
    <property type="protein sequence ID" value="KAJ1679622.1"/>
    <property type="molecule type" value="Genomic_DNA"/>
</dbReference>
<evidence type="ECO:0000313" key="2">
    <source>
        <dbReference type="Proteomes" id="UP001145114"/>
    </source>
</evidence>
<dbReference type="Proteomes" id="UP001145114">
    <property type="component" value="Unassembled WGS sequence"/>
</dbReference>
<protein>
    <submittedName>
        <fullName evidence="1">Uncharacterized protein</fullName>
    </submittedName>
</protein>
<accession>A0ACC1HTP5</accession>
<name>A0ACC1HTP5_9FUNG</name>
<reference evidence="1" key="1">
    <citation type="submission" date="2022-06" db="EMBL/GenBank/DDBJ databases">
        <title>Phylogenomic reconstructions and comparative analyses of Kickxellomycotina fungi.</title>
        <authorList>
            <person name="Reynolds N.K."/>
            <person name="Stajich J.E."/>
            <person name="Barry K."/>
            <person name="Grigoriev I.V."/>
            <person name="Crous P."/>
            <person name="Smith M.E."/>
        </authorList>
    </citation>
    <scope>NUCLEOTIDE SEQUENCE</scope>
    <source>
        <strain evidence="1">RSA 2271</strain>
    </source>
</reference>
<sequence length="430" mass="46423">MGAGTRSDHPVTLLPFGRFERLSASGSTVSEQWMRSVVQSQATTLRELHLSWISTRSLLPLLVIGGGGGSSSSSDGDNEKTNQPSLSTPILPHLAHLSIRRIDVSADCVEIPIDAVRFPSMQRLRIQDVTAGALRPCTDDAGAGGGEGRSPPVDAPYARVLDGVFSQPWPHLTALAIPPPSVEVARAVVSSCPKLRTLELDGYYRLGTTRFTRQCFDTIVGSLTELVRLTIPGHCDRNGRSHCDDIAVTAGRWSCVSLRHLCLRAPMTVGAIVNGLLAQLPELVSLEIRLAAEEEEEEEEGKKASASVHSTPGVPWQHEHAQTAKPYHHQRLERLDIYGLNPVQDVSTISQLLRHLPNLKTCVLSCIVTNGSSSGMAKSGSPAIIKQLERVHRGVKFSSPREQPSTPSQSSLHIATTTKASEHINLSTIG</sequence>
<comment type="caution">
    <text evidence="1">The sequence shown here is derived from an EMBL/GenBank/DDBJ whole genome shotgun (WGS) entry which is preliminary data.</text>
</comment>
<organism evidence="1 2">
    <name type="scientific">Spiromyces aspiralis</name>
    <dbReference type="NCBI Taxonomy" id="68401"/>
    <lineage>
        <taxon>Eukaryota</taxon>
        <taxon>Fungi</taxon>
        <taxon>Fungi incertae sedis</taxon>
        <taxon>Zoopagomycota</taxon>
        <taxon>Kickxellomycotina</taxon>
        <taxon>Kickxellomycetes</taxon>
        <taxon>Kickxellales</taxon>
        <taxon>Kickxellaceae</taxon>
        <taxon>Spiromyces</taxon>
    </lineage>
</organism>
<gene>
    <name evidence="1" type="ORF">EV182_001670</name>
</gene>
<keyword evidence="2" id="KW-1185">Reference proteome</keyword>
<proteinExistence type="predicted"/>
<evidence type="ECO:0000313" key="1">
    <source>
        <dbReference type="EMBL" id="KAJ1679622.1"/>
    </source>
</evidence>